<protein>
    <submittedName>
        <fullName evidence="1">Uncharacterized protein</fullName>
    </submittedName>
</protein>
<dbReference type="AlphaFoldDB" id="A0A0A9E870"/>
<accession>A0A0A9E870</accession>
<proteinExistence type="predicted"/>
<dbReference type="EMBL" id="GBRH01205743">
    <property type="protein sequence ID" value="JAD92152.1"/>
    <property type="molecule type" value="Transcribed_RNA"/>
</dbReference>
<organism evidence="1">
    <name type="scientific">Arundo donax</name>
    <name type="common">Giant reed</name>
    <name type="synonym">Donax arundinaceus</name>
    <dbReference type="NCBI Taxonomy" id="35708"/>
    <lineage>
        <taxon>Eukaryota</taxon>
        <taxon>Viridiplantae</taxon>
        <taxon>Streptophyta</taxon>
        <taxon>Embryophyta</taxon>
        <taxon>Tracheophyta</taxon>
        <taxon>Spermatophyta</taxon>
        <taxon>Magnoliopsida</taxon>
        <taxon>Liliopsida</taxon>
        <taxon>Poales</taxon>
        <taxon>Poaceae</taxon>
        <taxon>PACMAD clade</taxon>
        <taxon>Arundinoideae</taxon>
        <taxon>Arundineae</taxon>
        <taxon>Arundo</taxon>
    </lineage>
</organism>
<reference evidence="1" key="2">
    <citation type="journal article" date="2015" name="Data Brief">
        <title>Shoot transcriptome of the giant reed, Arundo donax.</title>
        <authorList>
            <person name="Barrero R.A."/>
            <person name="Guerrero F.D."/>
            <person name="Moolhuijzen P."/>
            <person name="Goolsby J.A."/>
            <person name="Tidwell J."/>
            <person name="Bellgard S.E."/>
            <person name="Bellgard M.I."/>
        </authorList>
    </citation>
    <scope>NUCLEOTIDE SEQUENCE</scope>
    <source>
        <tissue evidence="1">Shoot tissue taken approximately 20 cm above the soil surface</tissue>
    </source>
</reference>
<reference evidence="1" key="1">
    <citation type="submission" date="2014-09" db="EMBL/GenBank/DDBJ databases">
        <authorList>
            <person name="Magalhaes I.L.F."/>
            <person name="Oliveira U."/>
            <person name="Santos F.R."/>
            <person name="Vidigal T.H.D.A."/>
            <person name="Brescovit A.D."/>
            <person name="Santos A.J."/>
        </authorList>
    </citation>
    <scope>NUCLEOTIDE SEQUENCE</scope>
    <source>
        <tissue evidence="1">Shoot tissue taken approximately 20 cm above the soil surface</tissue>
    </source>
</reference>
<sequence>MPHFHGFRTYQFLHLSQFLSHPCDKILSAAHHDLHQKKECNKSSSSPLFCLPALSNHMVQGKQIAVML</sequence>
<name>A0A0A9E870_ARUDO</name>
<evidence type="ECO:0000313" key="1">
    <source>
        <dbReference type="EMBL" id="JAD92152.1"/>
    </source>
</evidence>